<gene>
    <name evidence="1" type="ORF">FHT01_001747</name>
</gene>
<dbReference type="EMBL" id="JAASQP010000001">
    <property type="protein sequence ID" value="NIJ24205.1"/>
    <property type="molecule type" value="Genomic_DNA"/>
</dbReference>
<name>A0ABX0U2A2_9SPHN</name>
<dbReference type="Proteomes" id="UP000788153">
    <property type="component" value="Unassembled WGS sequence"/>
</dbReference>
<comment type="caution">
    <text evidence="1">The sequence shown here is derived from an EMBL/GenBank/DDBJ whole genome shotgun (WGS) entry which is preliminary data.</text>
</comment>
<reference evidence="1 2" key="1">
    <citation type="submission" date="2020-03" db="EMBL/GenBank/DDBJ databases">
        <title>Genomic Encyclopedia of Type Strains, Phase IV (KMG-IV): sequencing the most valuable type-strain genomes for metagenomic binning, comparative biology and taxonomic classification.</title>
        <authorList>
            <person name="Goeker M."/>
        </authorList>
    </citation>
    <scope>NUCLEOTIDE SEQUENCE [LARGE SCALE GENOMIC DNA]</scope>
    <source>
        <strain evidence="1 2">DSM 22753</strain>
    </source>
</reference>
<accession>A0ABX0U2A2</accession>
<organism evidence="1 2">
    <name type="scientific">Sphingomonas japonica</name>
    <dbReference type="NCBI Taxonomy" id="511662"/>
    <lineage>
        <taxon>Bacteria</taxon>
        <taxon>Pseudomonadati</taxon>
        <taxon>Pseudomonadota</taxon>
        <taxon>Alphaproteobacteria</taxon>
        <taxon>Sphingomonadales</taxon>
        <taxon>Sphingomonadaceae</taxon>
        <taxon>Sphingomonas</taxon>
    </lineage>
</organism>
<evidence type="ECO:0000313" key="2">
    <source>
        <dbReference type="Proteomes" id="UP000788153"/>
    </source>
</evidence>
<protein>
    <submittedName>
        <fullName evidence="1">Uncharacterized protein</fullName>
    </submittedName>
</protein>
<dbReference type="RefSeq" id="WP_140046601.1">
    <property type="nucleotide sequence ID" value="NZ_BAAAEV010000001.1"/>
</dbReference>
<keyword evidence="2" id="KW-1185">Reference proteome</keyword>
<proteinExistence type="predicted"/>
<sequence length="119" mass="12589">MGEKIKNRIANDVAAKLIPAEAAVDETLTHLLALGATLMRAHGQLNLPIGEGAGIINRIGDATALGFEMRRKMCSAHVGLRAKVEEMGLQVTAGPITDCPEKAPMIFTTGELPEASTLR</sequence>
<evidence type="ECO:0000313" key="1">
    <source>
        <dbReference type="EMBL" id="NIJ24205.1"/>
    </source>
</evidence>